<dbReference type="AlphaFoldDB" id="A0A0D0NQ96"/>
<accession>A0A0D0NQ96</accession>
<organism evidence="1 2">
    <name type="scientific">Pseudomonas fluorescens</name>
    <dbReference type="NCBI Taxonomy" id="294"/>
    <lineage>
        <taxon>Bacteria</taxon>
        <taxon>Pseudomonadati</taxon>
        <taxon>Pseudomonadota</taxon>
        <taxon>Gammaproteobacteria</taxon>
        <taxon>Pseudomonadales</taxon>
        <taxon>Pseudomonadaceae</taxon>
        <taxon>Pseudomonas</taxon>
    </lineage>
</organism>
<gene>
    <name evidence="1" type="ORF">RL74_01260</name>
</gene>
<dbReference type="EMBL" id="JXNZ01000006">
    <property type="protein sequence ID" value="KIQ61271.1"/>
    <property type="molecule type" value="Genomic_DNA"/>
</dbReference>
<dbReference type="Proteomes" id="UP000032101">
    <property type="component" value="Unassembled WGS sequence"/>
</dbReference>
<name>A0A0D0NQ96_PSEFL</name>
<sequence length="303" mass="35186">MLYGWHIARVHVAMCEIHCLGYPSAVWVVDRSELIARLSKYTSVNEDIVEKVLGYLTFGAHNIRDPDIALQPLVELKKGCFALSPLLWINSNAERNFCTLLNKIPELRQSYLELTLEKEWVLQQEIIEALRTHPYDIKFGKLSNTNLDIAIIDHEKKACACIELKWFIEPAEIREVIDRSAELKKGVHQAKKLKHHFERMDPALMSLLEIDENYRLVSFVGSRNWIGYHDVQDGSIPIIKIWHFIKSLKEFSDLSKTLDWLEERLYLPLCGKDYEVVLLDIEFGCWKSKWYGMKSATGPDINI</sequence>
<proteinExistence type="predicted"/>
<comment type="caution">
    <text evidence="1">The sequence shown here is derived from an EMBL/GenBank/DDBJ whole genome shotgun (WGS) entry which is preliminary data.</text>
</comment>
<protein>
    <submittedName>
        <fullName evidence="1">Uncharacterized protein</fullName>
    </submittedName>
</protein>
<evidence type="ECO:0000313" key="1">
    <source>
        <dbReference type="EMBL" id="KIQ61271.1"/>
    </source>
</evidence>
<dbReference type="PATRIC" id="fig|294.124.peg.257"/>
<evidence type="ECO:0000313" key="2">
    <source>
        <dbReference type="Proteomes" id="UP000032101"/>
    </source>
</evidence>
<reference evidence="1 2" key="1">
    <citation type="submission" date="2015-01" db="EMBL/GenBank/DDBJ databases">
        <title>Draft Genome Sequence of the Biocontrol and Plant Growth-Promoting Rhizobacteria (PGPR) Pseudomonas fluorescens UM270.</title>
        <authorList>
            <person name="Hernandez-Salmeron J.E."/>
            <person name="Santoyo G."/>
            <person name="Moreno-Hagelsieb G."/>
            <person name="Hernandez-Leon R."/>
        </authorList>
    </citation>
    <scope>NUCLEOTIDE SEQUENCE [LARGE SCALE GENOMIC DNA]</scope>
    <source>
        <strain evidence="1 2">UM270</strain>
    </source>
</reference>